<name>A0A2U2XC61_9FLAO</name>
<keyword evidence="2" id="KW-0812">Transmembrane</keyword>
<gene>
    <name evidence="3" type="ORF">DIT68_08980</name>
</gene>
<dbReference type="Pfam" id="PF04977">
    <property type="entry name" value="DivIC"/>
    <property type="match status" value="1"/>
</dbReference>
<dbReference type="InterPro" id="IPR007060">
    <property type="entry name" value="FtsL/DivIC"/>
</dbReference>
<dbReference type="EMBL" id="QFRJ01000006">
    <property type="protein sequence ID" value="PWH85385.1"/>
    <property type="molecule type" value="Genomic_DNA"/>
</dbReference>
<keyword evidence="1" id="KW-0175">Coiled coil</keyword>
<evidence type="ECO:0000256" key="1">
    <source>
        <dbReference type="SAM" id="Coils"/>
    </source>
</evidence>
<evidence type="ECO:0000313" key="4">
    <source>
        <dbReference type="Proteomes" id="UP000245370"/>
    </source>
</evidence>
<keyword evidence="4" id="KW-1185">Reference proteome</keyword>
<evidence type="ECO:0000313" key="3">
    <source>
        <dbReference type="EMBL" id="PWH85385.1"/>
    </source>
</evidence>
<dbReference type="Proteomes" id="UP000245370">
    <property type="component" value="Unassembled WGS sequence"/>
</dbReference>
<feature type="transmembrane region" description="Helical" evidence="2">
    <location>
        <begin position="12"/>
        <end position="34"/>
    </location>
</feature>
<evidence type="ECO:0000256" key="2">
    <source>
        <dbReference type="SAM" id="Phobius"/>
    </source>
</evidence>
<accession>A0A2U2XC61</accession>
<proteinExistence type="predicted"/>
<keyword evidence="2" id="KW-1133">Transmembrane helix</keyword>
<dbReference type="RefSeq" id="WP_146194172.1">
    <property type="nucleotide sequence ID" value="NZ_QFRJ01000006.1"/>
</dbReference>
<comment type="caution">
    <text evidence="3">The sequence shown here is derived from an EMBL/GenBank/DDBJ whole genome shotgun (WGS) entry which is preliminary data.</text>
</comment>
<keyword evidence="2" id="KW-0472">Membrane</keyword>
<feature type="coiled-coil region" evidence="1">
    <location>
        <begin position="33"/>
        <end position="60"/>
    </location>
</feature>
<organism evidence="3 4">
    <name type="scientific">Brumimicrobium oceani</name>
    <dbReference type="NCBI Taxonomy" id="2100725"/>
    <lineage>
        <taxon>Bacteria</taxon>
        <taxon>Pseudomonadati</taxon>
        <taxon>Bacteroidota</taxon>
        <taxon>Flavobacteriia</taxon>
        <taxon>Flavobacteriales</taxon>
        <taxon>Crocinitomicaceae</taxon>
        <taxon>Brumimicrobium</taxon>
    </lineage>
</organism>
<dbReference type="AlphaFoldDB" id="A0A2U2XC61"/>
<protein>
    <submittedName>
        <fullName evidence="3">Septum formation initiator</fullName>
    </submittedName>
</protein>
<dbReference type="OrthoDB" id="1467719at2"/>
<reference evidence="3 4" key="1">
    <citation type="submission" date="2018-05" db="EMBL/GenBank/DDBJ databases">
        <title>Brumimicrobium oceani sp. nov., isolated from coastal sediment.</title>
        <authorList>
            <person name="Kou Y."/>
        </authorList>
    </citation>
    <scope>NUCLEOTIDE SEQUENCE [LARGE SCALE GENOMIC DNA]</scope>
    <source>
        <strain evidence="3 4">C305</strain>
    </source>
</reference>
<reference evidence="3 4" key="2">
    <citation type="submission" date="2018-05" db="EMBL/GenBank/DDBJ databases">
        <authorList>
            <person name="Lanie J.A."/>
            <person name="Ng W.-L."/>
            <person name="Kazmierczak K.M."/>
            <person name="Andrzejewski T.M."/>
            <person name="Davidsen T.M."/>
            <person name="Wayne K.J."/>
            <person name="Tettelin H."/>
            <person name="Glass J.I."/>
            <person name="Rusch D."/>
            <person name="Podicherti R."/>
            <person name="Tsui H.-C.T."/>
            <person name="Winkler M.E."/>
        </authorList>
    </citation>
    <scope>NUCLEOTIDE SEQUENCE [LARGE SCALE GENOMIC DNA]</scope>
    <source>
        <strain evidence="3 4">C305</strain>
    </source>
</reference>
<sequence length="93" mass="11362">MKRLKHFKNKYIITALVFVVYMLFLDDVDVFNIIRQELKLNKLENEREILLEKFTETKLTLDQLDHTDALERFAREEKLFKRDNEDIFVIVKE</sequence>